<feature type="domain" description="Endonuclease/exonuclease/phosphatase" evidence="3">
    <location>
        <begin position="8"/>
        <end position="232"/>
    </location>
</feature>
<protein>
    <recommendedName>
        <fullName evidence="7">Reverse transcriptase zinc-binding domain-containing protein</fullName>
    </recommendedName>
</protein>
<feature type="transmembrane region" description="Helical" evidence="2">
    <location>
        <begin position="719"/>
        <end position="752"/>
    </location>
</feature>
<dbReference type="InterPro" id="IPR026960">
    <property type="entry name" value="RVT-Znf"/>
</dbReference>
<keyword evidence="2" id="KW-0812">Transmembrane</keyword>
<evidence type="ECO:0000259" key="3">
    <source>
        <dbReference type="Pfam" id="PF03372"/>
    </source>
</evidence>
<dbReference type="InterPro" id="IPR005135">
    <property type="entry name" value="Endo/exonuclease/phosphatase"/>
</dbReference>
<evidence type="ECO:0000313" key="5">
    <source>
        <dbReference type="EMBL" id="KAL0907969.1"/>
    </source>
</evidence>
<evidence type="ECO:0000313" key="6">
    <source>
        <dbReference type="Proteomes" id="UP001552299"/>
    </source>
</evidence>
<keyword evidence="6" id="KW-1185">Reference proteome</keyword>
<evidence type="ECO:0000256" key="2">
    <source>
        <dbReference type="SAM" id="Phobius"/>
    </source>
</evidence>
<feature type="region of interest" description="Disordered" evidence="1">
    <location>
        <begin position="909"/>
        <end position="934"/>
    </location>
</feature>
<dbReference type="Proteomes" id="UP001552299">
    <property type="component" value="Unassembled WGS sequence"/>
</dbReference>
<reference evidence="5 6" key="1">
    <citation type="journal article" date="2024" name="Plant Biotechnol. J.">
        <title>Dendrobium thyrsiflorum genome and its molecular insights into genes involved in important horticultural traits.</title>
        <authorList>
            <person name="Chen B."/>
            <person name="Wang J.Y."/>
            <person name="Zheng P.J."/>
            <person name="Li K.L."/>
            <person name="Liang Y.M."/>
            <person name="Chen X.F."/>
            <person name="Zhang C."/>
            <person name="Zhao X."/>
            <person name="He X."/>
            <person name="Zhang G.Q."/>
            <person name="Liu Z.J."/>
            <person name="Xu Q."/>
        </authorList>
    </citation>
    <scope>NUCLEOTIDE SEQUENCE [LARGE SCALE GENOMIC DNA]</scope>
    <source>
        <strain evidence="5">GZMU011</strain>
    </source>
</reference>
<dbReference type="Gene3D" id="3.60.10.10">
    <property type="entry name" value="Endonuclease/exonuclease/phosphatase"/>
    <property type="match status" value="1"/>
</dbReference>
<organism evidence="5 6">
    <name type="scientific">Dendrobium thyrsiflorum</name>
    <name type="common">Pinecone-like raceme dendrobium</name>
    <name type="synonym">Orchid</name>
    <dbReference type="NCBI Taxonomy" id="117978"/>
    <lineage>
        <taxon>Eukaryota</taxon>
        <taxon>Viridiplantae</taxon>
        <taxon>Streptophyta</taxon>
        <taxon>Embryophyta</taxon>
        <taxon>Tracheophyta</taxon>
        <taxon>Spermatophyta</taxon>
        <taxon>Magnoliopsida</taxon>
        <taxon>Liliopsida</taxon>
        <taxon>Asparagales</taxon>
        <taxon>Orchidaceae</taxon>
        <taxon>Epidendroideae</taxon>
        <taxon>Malaxideae</taxon>
        <taxon>Dendrobiinae</taxon>
        <taxon>Dendrobium</taxon>
    </lineage>
</organism>
<name>A0ABD0U638_DENTH</name>
<keyword evidence="2" id="KW-0472">Membrane</keyword>
<evidence type="ECO:0000256" key="1">
    <source>
        <dbReference type="SAM" id="MobiDB-lite"/>
    </source>
</evidence>
<dbReference type="SUPFAM" id="SSF56219">
    <property type="entry name" value="DNase I-like"/>
    <property type="match status" value="1"/>
</dbReference>
<dbReference type="Pfam" id="PF13966">
    <property type="entry name" value="zf-RVT"/>
    <property type="match status" value="1"/>
</dbReference>
<comment type="caution">
    <text evidence="5">The sequence shown here is derived from an EMBL/GenBank/DDBJ whole genome shotgun (WGS) entry which is preliminary data.</text>
</comment>
<gene>
    <name evidence="5" type="ORF">M5K25_022428</name>
</gene>
<feature type="domain" description="Reverse transcriptase zinc-binding" evidence="4">
    <location>
        <begin position="558"/>
        <end position="636"/>
    </location>
</feature>
<evidence type="ECO:0008006" key="7">
    <source>
        <dbReference type="Google" id="ProtNLM"/>
    </source>
</evidence>
<dbReference type="InterPro" id="IPR036691">
    <property type="entry name" value="Endo/exonu/phosph_ase_sf"/>
</dbReference>
<keyword evidence="2" id="KW-1133">Transmembrane helix</keyword>
<dbReference type="PANTHER" id="PTHR33710:SF79">
    <property type="entry name" value="OS06G0205337 PROTEIN"/>
    <property type="match status" value="1"/>
</dbReference>
<evidence type="ECO:0000259" key="4">
    <source>
        <dbReference type="Pfam" id="PF13966"/>
    </source>
</evidence>
<dbReference type="Pfam" id="PF03372">
    <property type="entry name" value="Exo_endo_phos"/>
    <property type="match status" value="1"/>
</dbReference>
<sequence>MTHPAIAVWNIRGFNNPDKVFCCKNLIRDHNLDILCLLENRISHHNLSDPWFNMTHTVFDNENSYNNFQLSSSGRIWIKWNSGNITFKHVFSSDQMITGTIVYGTQPPFLLSVIYASNTFEGRSLLWDDIRKVDPGNNLPWVVMGDFNCCRFQNEKIGGTQIAASRLAPFNSLVFDVNLTDVPSSGNFFTWYNQRLDQPIYSKLDRILSNDKWFDVFPSSSYNVLNSLISDHCPLILKTNIERRNNQRFMYKNYWSKNPEFWESLISVFALPSVGNPIISLYDKLHQLKVIIKGKNWNSFNSIKLKCDELSSQQLKIQMMPTHDLISPAMCWKARLLSFAGRLQFIKYTITNVIAYWMRSAILPKTICKALNKLCAKFLYFGSQNPSRLHLISWDNTCKPISLGGLGIASLLALRYAFNCSTILRMYNSTSPLPCWLKTRYTSPWKIGHCNATPFWKSICYTANLAQHKFRFHISQNSPIAISWDHWPANEFLSSSISAFVSSYCNSNVVLGDWMHLTNWVLPPNLGIHLTDFITALPISSTGNKHITWDNLDNANFKDFYLDYFANNSTVDWYLSVWHKKFALRYSVYSWMAFSGGLKTVEVLLLRNIFIEDLLCPLCHDFNETTNHLFFECLYSFNVLTRLMPTFRNFLLHPNIYQAFEHVSALEIASNVKNGILLLLNATVYYLWMERNNRRFNSKFLCASTLAKHISRAFCYIRYLLHLFVVCIVSCLSVMHFFWSIFIGLLGTLPILWMDMLYRGLSCLLHNVAKHYISVACHMNIEHSAAVSTLSADSIVPVAFSTSGRFLGLWTMMISADLLSDGLRATKGEPDLTMRISILSPGLSLFLPSLYTVLMDLQNTTFTVQLGGGASIQLANALINTENTGAIIQFGSVDFSAIVMRTAAIPTNGRNAERPARRLNTTKAPTRHVQLTGP</sequence>
<proteinExistence type="predicted"/>
<dbReference type="AlphaFoldDB" id="A0ABD0U638"/>
<accession>A0ABD0U638</accession>
<dbReference type="EMBL" id="JANQDX010000017">
    <property type="protein sequence ID" value="KAL0907969.1"/>
    <property type="molecule type" value="Genomic_DNA"/>
</dbReference>
<dbReference type="PANTHER" id="PTHR33710">
    <property type="entry name" value="BNAC02G09200D PROTEIN"/>
    <property type="match status" value="1"/>
</dbReference>